<organism evidence="2 3">
    <name type="scientific">Putridiphycobacter roseus</name>
    <dbReference type="NCBI Taxonomy" id="2219161"/>
    <lineage>
        <taxon>Bacteria</taxon>
        <taxon>Pseudomonadati</taxon>
        <taxon>Bacteroidota</taxon>
        <taxon>Flavobacteriia</taxon>
        <taxon>Flavobacteriales</taxon>
        <taxon>Crocinitomicaceae</taxon>
        <taxon>Putridiphycobacter</taxon>
    </lineage>
</organism>
<dbReference type="OrthoDB" id="1399177at2"/>
<feature type="chain" id="PRO_5016064865" evidence="1">
    <location>
        <begin position="25"/>
        <end position="177"/>
    </location>
</feature>
<evidence type="ECO:0000313" key="3">
    <source>
        <dbReference type="Proteomes" id="UP000249248"/>
    </source>
</evidence>
<keyword evidence="1" id="KW-0732">Signal</keyword>
<dbReference type="PROSITE" id="PS51257">
    <property type="entry name" value="PROKAR_LIPOPROTEIN"/>
    <property type="match status" value="1"/>
</dbReference>
<accession>A0A2W1NMH3</accession>
<gene>
    <name evidence="2" type="ORF">DNU06_16275</name>
</gene>
<feature type="signal peptide" evidence="1">
    <location>
        <begin position="1"/>
        <end position="24"/>
    </location>
</feature>
<keyword evidence="3" id="KW-1185">Reference proteome</keyword>
<reference evidence="2 3" key="1">
    <citation type="submission" date="2018-06" db="EMBL/GenBank/DDBJ databases">
        <title>The draft genome sequence of Crocinitomix sp. SM1701.</title>
        <authorList>
            <person name="Zhang X."/>
        </authorList>
    </citation>
    <scope>NUCLEOTIDE SEQUENCE [LARGE SCALE GENOMIC DNA]</scope>
    <source>
        <strain evidence="2 3">SM1701</strain>
    </source>
</reference>
<sequence>MKTIQKLILLFSTALFFLSASCEKQDPEPEFTQGFSCKINGVEWVAKTPTSISGPVPLLTYYDQSVGNLQLKATRKNSENNIYDVINIVANNIYESGKYEMETEYSNKDKRVGFHDNENNFVCDVYFHDSLSPGHLKICKFDKTNRELSGTFNMTLINTDCIDSLMYITDGKFAFRY</sequence>
<dbReference type="EMBL" id="QKSB01000016">
    <property type="protein sequence ID" value="PZE15828.1"/>
    <property type="molecule type" value="Genomic_DNA"/>
</dbReference>
<comment type="caution">
    <text evidence="2">The sequence shown here is derived from an EMBL/GenBank/DDBJ whole genome shotgun (WGS) entry which is preliminary data.</text>
</comment>
<protein>
    <submittedName>
        <fullName evidence="2">Uncharacterized protein</fullName>
    </submittedName>
</protein>
<evidence type="ECO:0000313" key="2">
    <source>
        <dbReference type="EMBL" id="PZE15828.1"/>
    </source>
</evidence>
<dbReference type="RefSeq" id="WP_111064567.1">
    <property type="nucleotide sequence ID" value="NZ_JBHUCU010000030.1"/>
</dbReference>
<dbReference type="AlphaFoldDB" id="A0A2W1NMH3"/>
<evidence type="ECO:0000256" key="1">
    <source>
        <dbReference type="SAM" id="SignalP"/>
    </source>
</evidence>
<dbReference type="Proteomes" id="UP000249248">
    <property type="component" value="Unassembled WGS sequence"/>
</dbReference>
<name>A0A2W1NMH3_9FLAO</name>
<proteinExistence type="predicted"/>